<evidence type="ECO:0000313" key="4">
    <source>
        <dbReference type="WBParaSite" id="PSU_v2.g9770.t1"/>
    </source>
</evidence>
<protein>
    <submittedName>
        <fullName evidence="4">Uncharacterized protein</fullName>
    </submittedName>
</protein>
<evidence type="ECO:0000256" key="2">
    <source>
        <dbReference type="SAM" id="Phobius"/>
    </source>
</evidence>
<feature type="region of interest" description="Disordered" evidence="1">
    <location>
        <begin position="148"/>
        <end position="177"/>
    </location>
</feature>
<dbReference type="AlphaFoldDB" id="A0A914ZCV0"/>
<dbReference type="WBParaSite" id="PSU_v2.g9770.t1">
    <property type="protein sequence ID" value="PSU_v2.g9770.t1"/>
    <property type="gene ID" value="PSU_v2.g9770"/>
</dbReference>
<organism evidence="3 4">
    <name type="scientific">Panagrolaimus superbus</name>
    <dbReference type="NCBI Taxonomy" id="310955"/>
    <lineage>
        <taxon>Eukaryota</taxon>
        <taxon>Metazoa</taxon>
        <taxon>Ecdysozoa</taxon>
        <taxon>Nematoda</taxon>
        <taxon>Chromadorea</taxon>
        <taxon>Rhabditida</taxon>
        <taxon>Tylenchina</taxon>
        <taxon>Panagrolaimomorpha</taxon>
        <taxon>Panagrolaimoidea</taxon>
        <taxon>Panagrolaimidae</taxon>
        <taxon>Panagrolaimus</taxon>
    </lineage>
</organism>
<keyword evidence="2" id="KW-0472">Membrane</keyword>
<reference evidence="4" key="1">
    <citation type="submission" date="2022-11" db="UniProtKB">
        <authorList>
            <consortium name="WormBaseParasite"/>
        </authorList>
    </citation>
    <scope>IDENTIFICATION</scope>
</reference>
<evidence type="ECO:0000313" key="3">
    <source>
        <dbReference type="Proteomes" id="UP000887577"/>
    </source>
</evidence>
<feature type="compositionally biased region" description="Low complexity" evidence="1">
    <location>
        <begin position="151"/>
        <end position="172"/>
    </location>
</feature>
<feature type="region of interest" description="Disordered" evidence="1">
    <location>
        <begin position="79"/>
        <end position="100"/>
    </location>
</feature>
<sequence>MTAGGGFRHTHDRNKLILAGIALSAFLYGPYPHHPAAGRRSCLRHLLLAGRRSVPRPLAGCLAALAGGGHCSPCRVAAGESTEPAQPQRQHRPYAGSEPDEATFGHQYVSAASGWCVRQRGRSGGVYRSAGATSGALLGRLRSAQRTASEHAAGGHADAAGRCTRTRTGLPRRSARRRSAGADWQPLLCLACEEARMKIALVIFITLALAGCALLSLHMGVIPPGLCGGSTSYAVTARDGAAAAGLCGRHGGVDIAEDAGKDPPADEAGAHRRGAFCMLGQPDGLSDALAPAGCEQRPAVADRQLMGP</sequence>
<dbReference type="Proteomes" id="UP000887577">
    <property type="component" value="Unplaced"/>
</dbReference>
<keyword evidence="2" id="KW-0812">Transmembrane</keyword>
<keyword evidence="2" id="KW-1133">Transmembrane helix</keyword>
<evidence type="ECO:0000256" key="1">
    <source>
        <dbReference type="SAM" id="MobiDB-lite"/>
    </source>
</evidence>
<proteinExistence type="predicted"/>
<keyword evidence="3" id="KW-1185">Reference proteome</keyword>
<feature type="transmembrane region" description="Helical" evidence="2">
    <location>
        <begin position="199"/>
        <end position="221"/>
    </location>
</feature>
<name>A0A914ZCV0_9BILA</name>
<accession>A0A914ZCV0</accession>